<dbReference type="RefSeq" id="WP_001115718.1">
    <property type="nucleotide sequence ID" value="NZ_AP027533.1"/>
</dbReference>
<gene>
    <name evidence="2" type="ORF">EWK56_24190</name>
</gene>
<organism evidence="2 3">
    <name type="scientific">Escherichia coli</name>
    <dbReference type="NCBI Taxonomy" id="562"/>
    <lineage>
        <taxon>Bacteria</taxon>
        <taxon>Pseudomonadati</taxon>
        <taxon>Pseudomonadota</taxon>
        <taxon>Gammaproteobacteria</taxon>
        <taxon>Enterobacterales</taxon>
        <taxon>Enterobacteriaceae</taxon>
        <taxon>Escherichia</taxon>
    </lineage>
</organism>
<name>A0A0P7VWQ5_ECOLX</name>
<dbReference type="Proteomes" id="UP000291778">
    <property type="component" value="Unassembled WGS sequence"/>
</dbReference>
<keyword evidence="1" id="KW-0472">Membrane</keyword>
<dbReference type="InterPro" id="IPR045644">
    <property type="entry name" value="DUF6404"/>
</dbReference>
<keyword evidence="1" id="KW-1133">Transmembrane helix</keyword>
<accession>A0A0P7VWQ5</accession>
<evidence type="ECO:0000256" key="1">
    <source>
        <dbReference type="SAM" id="Phobius"/>
    </source>
</evidence>
<sequence length="115" mass="13280">MPFEQKKARAIALMDSKKMWRSNYAPPLLRILWRLGIRLPPLPFMPFWQVAVLTGGLWGTSWGCAMWFIYWGPSGMVAGEAIIISITGGFLFGLLTASFHWWRRKVNRLPPWDDV</sequence>
<comment type="caution">
    <text evidence="2">The sequence shown here is derived from an EMBL/GenBank/DDBJ whole genome shotgun (WGS) entry which is preliminary data.</text>
</comment>
<feature type="transmembrane region" description="Helical" evidence="1">
    <location>
        <begin position="82"/>
        <end position="102"/>
    </location>
</feature>
<reference evidence="2 3" key="1">
    <citation type="submission" date="2019-02" db="EMBL/GenBank/DDBJ databases">
        <authorList>
            <person name="Slukin P."/>
            <person name="Fursova N."/>
            <person name="Ermolenko Z."/>
            <person name="Mayskaya N."/>
            <person name="Kislichkina A."/>
            <person name="Mukhina T."/>
            <person name="Sizova A."/>
            <person name="Bogun A."/>
        </authorList>
    </citation>
    <scope>NUCLEOTIDE SEQUENCE [LARGE SCALE GENOMIC DNA]</scope>
    <source>
        <strain evidence="3">SCPM-O-B-8431(U15)</strain>
    </source>
</reference>
<dbReference type="EMBL" id="SERV01000021">
    <property type="protein sequence ID" value="RYL78159.1"/>
    <property type="molecule type" value="Genomic_DNA"/>
</dbReference>
<proteinExistence type="predicted"/>
<evidence type="ECO:0000313" key="2">
    <source>
        <dbReference type="EMBL" id="RYL78159.1"/>
    </source>
</evidence>
<dbReference type="Pfam" id="PF19942">
    <property type="entry name" value="DUF6404"/>
    <property type="match status" value="1"/>
</dbReference>
<dbReference type="AlphaFoldDB" id="A0A0P7VWQ5"/>
<feature type="transmembrane region" description="Helical" evidence="1">
    <location>
        <begin position="47"/>
        <end position="70"/>
    </location>
</feature>
<evidence type="ECO:0000313" key="3">
    <source>
        <dbReference type="Proteomes" id="UP000291778"/>
    </source>
</evidence>
<keyword evidence="1" id="KW-0812">Transmembrane</keyword>
<protein>
    <submittedName>
        <fullName evidence="2">Uncharacterized protein</fullName>
    </submittedName>
</protein>